<dbReference type="Proteomes" id="UP001589810">
    <property type="component" value="Unassembled WGS sequence"/>
</dbReference>
<name>A0ABV6N3N3_9PSEU</name>
<gene>
    <name evidence="1" type="ORF">ACFFH7_36540</name>
</gene>
<protein>
    <submittedName>
        <fullName evidence="1">Uncharacterized protein</fullName>
    </submittedName>
</protein>
<organism evidence="1 2">
    <name type="scientific">Kutzneria chonburiensis</name>
    <dbReference type="NCBI Taxonomy" id="1483604"/>
    <lineage>
        <taxon>Bacteria</taxon>
        <taxon>Bacillati</taxon>
        <taxon>Actinomycetota</taxon>
        <taxon>Actinomycetes</taxon>
        <taxon>Pseudonocardiales</taxon>
        <taxon>Pseudonocardiaceae</taxon>
        <taxon>Kutzneria</taxon>
    </lineage>
</organism>
<evidence type="ECO:0000313" key="1">
    <source>
        <dbReference type="EMBL" id="MFC0547067.1"/>
    </source>
</evidence>
<comment type="caution">
    <text evidence="1">The sequence shown here is derived from an EMBL/GenBank/DDBJ whole genome shotgun (WGS) entry which is preliminary data.</text>
</comment>
<reference evidence="1 2" key="1">
    <citation type="submission" date="2024-09" db="EMBL/GenBank/DDBJ databases">
        <authorList>
            <person name="Sun Q."/>
            <person name="Mori K."/>
        </authorList>
    </citation>
    <scope>NUCLEOTIDE SEQUENCE [LARGE SCALE GENOMIC DNA]</scope>
    <source>
        <strain evidence="1 2">TBRC 1432</strain>
    </source>
</reference>
<sequence>MVSLEDEVMTMENANDRRKVLTPALYVELVTRYTVNGKRVRSDSLIADDFGVSRARVSQVRELAKEQFPGVLPETPTEATNRTWPWGNIPGEFQRTQIYQNLRAFARYIATGGKGMSAVSVGRVLSLLALLRDGNLVVEFDPKIPPEPGVSNKGGWRYVPRNEELDGDAQTGLIFRVNEHTRELTDEIRLIWKFPATLP</sequence>
<evidence type="ECO:0000313" key="2">
    <source>
        <dbReference type="Proteomes" id="UP001589810"/>
    </source>
</evidence>
<keyword evidence="2" id="KW-1185">Reference proteome</keyword>
<accession>A0ABV6N3N3</accession>
<dbReference type="EMBL" id="JBHLUD010000013">
    <property type="protein sequence ID" value="MFC0547067.1"/>
    <property type="molecule type" value="Genomic_DNA"/>
</dbReference>
<dbReference type="RefSeq" id="WP_273937300.1">
    <property type="nucleotide sequence ID" value="NZ_CP097263.1"/>
</dbReference>
<proteinExistence type="predicted"/>